<comment type="caution">
    <text evidence="1">The sequence shown here is derived from an EMBL/GenBank/DDBJ whole genome shotgun (WGS) entry which is preliminary data.</text>
</comment>
<dbReference type="EMBL" id="JACXAF010000009">
    <property type="protein sequence ID" value="MBD1389505.1"/>
    <property type="molecule type" value="Genomic_DNA"/>
</dbReference>
<dbReference type="Pfam" id="PF13604">
    <property type="entry name" value="AAA_30"/>
    <property type="match status" value="1"/>
</dbReference>
<evidence type="ECO:0000313" key="2">
    <source>
        <dbReference type="Proteomes" id="UP000638014"/>
    </source>
</evidence>
<name>A0A8J6ULT9_9GAMM</name>
<keyword evidence="2" id="KW-1185">Reference proteome</keyword>
<dbReference type="AlphaFoldDB" id="A0A8J6ULT9"/>
<gene>
    <name evidence="1" type="ORF">IC617_08700</name>
</gene>
<dbReference type="SUPFAM" id="SSF52540">
    <property type="entry name" value="P-loop containing nucleoside triphosphate hydrolases"/>
    <property type="match status" value="1"/>
</dbReference>
<organism evidence="1 2">
    <name type="scientific">Neiella litorisoli</name>
    <dbReference type="NCBI Taxonomy" id="2771431"/>
    <lineage>
        <taxon>Bacteria</taxon>
        <taxon>Pseudomonadati</taxon>
        <taxon>Pseudomonadota</taxon>
        <taxon>Gammaproteobacteria</taxon>
        <taxon>Alteromonadales</taxon>
        <taxon>Echinimonadaceae</taxon>
        <taxon>Neiella</taxon>
    </lineage>
</organism>
<dbReference type="InterPro" id="IPR027417">
    <property type="entry name" value="P-loop_NTPase"/>
</dbReference>
<dbReference type="CDD" id="cd00267">
    <property type="entry name" value="ABC_ATPase"/>
    <property type="match status" value="1"/>
</dbReference>
<dbReference type="Gene3D" id="3.40.50.300">
    <property type="entry name" value="P-loop containing nucleotide triphosphate hydrolases"/>
    <property type="match status" value="1"/>
</dbReference>
<protein>
    <submittedName>
        <fullName evidence="1">AAA family ATPase</fullName>
    </submittedName>
</protein>
<dbReference type="Proteomes" id="UP000638014">
    <property type="component" value="Unassembled WGS sequence"/>
</dbReference>
<evidence type="ECO:0000313" key="1">
    <source>
        <dbReference type="EMBL" id="MBD1389505.1"/>
    </source>
</evidence>
<sequence length="267" mass="29341">MTDHLRFPSGKTVVQLKKDAKKVAAAKRIKLTAALDEIAFQNGADMPWSRAINWLKRPALHDISFSLPTNHGQLVVSLTQEKPVAVIVGETGTGKTSTALQLASEVLRNDVNVHWFGATVHVGTDPSMAELHRLKSLYSDQLSIDYVDNPAHATLTENSLVIVDEWYHSGTLQVEELTDIAVKNNCVLLVLVQELEPFESDVPNSLAFALLHSSCAAKEIAHRLVRGSNPSLAEQPQTPQHGRFDFQLITKQPQTNEAIFSPTALTL</sequence>
<reference evidence="1" key="1">
    <citation type="submission" date="2020-09" db="EMBL/GenBank/DDBJ databases">
        <title>A novel bacterium of genus Neiella, isolated from South China Sea.</title>
        <authorList>
            <person name="Huang H."/>
            <person name="Mo K."/>
            <person name="Hu Y."/>
        </authorList>
    </citation>
    <scope>NUCLEOTIDE SEQUENCE</scope>
    <source>
        <strain evidence="1">HB171785</strain>
    </source>
</reference>
<proteinExistence type="predicted"/>
<accession>A0A8J6ULT9</accession>
<dbReference type="RefSeq" id="WP_191144611.1">
    <property type="nucleotide sequence ID" value="NZ_JACXAF010000009.1"/>
</dbReference>